<accession>A0ABQ1HCH6</accession>
<name>A0ABQ1HCH6_9GAMM</name>
<protein>
    <recommendedName>
        <fullName evidence="3">DUF2147 domain-containing protein</fullName>
    </recommendedName>
</protein>
<sequence>MPAVLAWACLALAACREPVPADYSQYIGHWRGDGVRLVLQPDGQANYERVRDGSRTRIQGPVHGFNQEGFRIGVGFFSARFKVQQPPHLSDGRWRMTVDGHELVRVEVLPGRPDRDSYSL</sequence>
<gene>
    <name evidence="1" type="ORF">GCM10011521_06490</name>
</gene>
<evidence type="ECO:0000313" key="1">
    <source>
        <dbReference type="EMBL" id="GGA71047.1"/>
    </source>
</evidence>
<reference evidence="2" key="1">
    <citation type="journal article" date="2019" name="Int. J. Syst. Evol. Microbiol.">
        <title>The Global Catalogue of Microorganisms (GCM) 10K type strain sequencing project: providing services to taxonomists for standard genome sequencing and annotation.</title>
        <authorList>
            <consortium name="The Broad Institute Genomics Platform"/>
            <consortium name="The Broad Institute Genome Sequencing Center for Infectious Disease"/>
            <person name="Wu L."/>
            <person name="Ma J."/>
        </authorList>
    </citation>
    <scope>NUCLEOTIDE SEQUENCE [LARGE SCALE GENOMIC DNA]</scope>
    <source>
        <strain evidence="2">CGMCC 1.15905</strain>
    </source>
</reference>
<evidence type="ECO:0008006" key="3">
    <source>
        <dbReference type="Google" id="ProtNLM"/>
    </source>
</evidence>
<evidence type="ECO:0000313" key="2">
    <source>
        <dbReference type="Proteomes" id="UP000623419"/>
    </source>
</evidence>
<organism evidence="1 2">
    <name type="scientific">Arenimonas soli</name>
    <dbReference type="NCBI Taxonomy" id="2269504"/>
    <lineage>
        <taxon>Bacteria</taxon>
        <taxon>Pseudomonadati</taxon>
        <taxon>Pseudomonadota</taxon>
        <taxon>Gammaproteobacteria</taxon>
        <taxon>Lysobacterales</taxon>
        <taxon>Lysobacteraceae</taxon>
        <taxon>Arenimonas</taxon>
    </lineage>
</organism>
<dbReference type="EMBL" id="BMKC01000001">
    <property type="protein sequence ID" value="GGA71047.1"/>
    <property type="molecule type" value="Genomic_DNA"/>
</dbReference>
<proteinExistence type="predicted"/>
<dbReference type="Proteomes" id="UP000623419">
    <property type="component" value="Unassembled WGS sequence"/>
</dbReference>
<keyword evidence="2" id="KW-1185">Reference proteome</keyword>
<comment type="caution">
    <text evidence="1">The sequence shown here is derived from an EMBL/GenBank/DDBJ whole genome shotgun (WGS) entry which is preliminary data.</text>
</comment>